<feature type="signal peptide" evidence="3">
    <location>
        <begin position="1"/>
        <end position="19"/>
    </location>
</feature>
<dbReference type="InterPro" id="IPR043504">
    <property type="entry name" value="Peptidase_S1_PA_chymotrypsin"/>
</dbReference>
<keyword evidence="3" id="KW-0732">Signal</keyword>
<keyword evidence="2" id="KW-0378">Hydrolase</keyword>
<dbReference type="Gene3D" id="2.40.10.10">
    <property type="entry name" value="Trypsin-like serine proteases"/>
    <property type="match status" value="1"/>
</dbReference>
<dbReference type="InterPro" id="IPR018114">
    <property type="entry name" value="TRYPSIN_HIS"/>
</dbReference>
<proteinExistence type="evidence at transcript level"/>
<dbReference type="PRINTS" id="PR00722">
    <property type="entry name" value="CHYMOTRYPSIN"/>
</dbReference>
<dbReference type="EMBL" id="PP510840">
    <property type="protein sequence ID" value="WXH71765.1"/>
    <property type="molecule type" value="mRNA"/>
</dbReference>
<protein>
    <submittedName>
        <fullName evidence="5">Venom S1 protease 32</fullName>
    </submittedName>
</protein>
<evidence type="ECO:0000256" key="3">
    <source>
        <dbReference type="SAM" id="SignalP"/>
    </source>
</evidence>
<keyword evidence="2" id="KW-0720">Serine protease</keyword>
<dbReference type="AlphaFoldDB" id="A0AB38ZEF2"/>
<dbReference type="GO" id="GO:0006508">
    <property type="term" value="P:proteolysis"/>
    <property type="evidence" value="ECO:0007669"/>
    <property type="project" value="UniProtKB-KW"/>
</dbReference>
<feature type="chain" id="PRO_5044249237" evidence="3">
    <location>
        <begin position="20"/>
        <end position="533"/>
    </location>
</feature>
<dbReference type="InterPro" id="IPR001314">
    <property type="entry name" value="Peptidase_S1A"/>
</dbReference>
<dbReference type="CDD" id="cd00190">
    <property type="entry name" value="Tryp_SPc"/>
    <property type="match status" value="1"/>
</dbReference>
<dbReference type="PROSITE" id="PS00134">
    <property type="entry name" value="TRYPSIN_HIS"/>
    <property type="match status" value="1"/>
</dbReference>
<dbReference type="PROSITE" id="PS00135">
    <property type="entry name" value="TRYPSIN_SER"/>
    <property type="match status" value="1"/>
</dbReference>
<dbReference type="PANTHER" id="PTHR24252">
    <property type="entry name" value="ACROSIN-RELATED"/>
    <property type="match status" value="1"/>
</dbReference>
<feature type="domain" description="Peptidase S1" evidence="4">
    <location>
        <begin position="288"/>
        <end position="521"/>
    </location>
</feature>
<sequence length="533" mass="60228">MIWYLLLFQILIFIDQTYGENVQNVLLKRGQPYKFTNKNFPEFLTDQLTVYQFSTENNAHIKIVCDEIKMEQNTPWTKDCTNVYISSTDEFNNRKLCANLIDNFVQKSIGPELILKIFANDKSKVSFSCTAFNNAEPKAEIIELNPNGKAITIGELPEPVPYYDHLWVFNSPKGTRLSFQCVTGMTGVSPKCGKNVFTFDDGEKVIEYCESDFIVKFSKENSARIRVQLDEEGDGYFECIVQAVTGPNVNEYENAVSEEVDSSEHGITPGEMKTSCKCGWANKINARIVNGTESRVNEFPWMVYLNVLHEAEELSWDSSCGASIITARHILTAAHCLVTGKVLVKPENVQIILGRHNTEISLKHEQVLIGEEIFIDKMFLENGIAHYDIAIILTNERIEFNNLIGPVCIEREELPVINRRIIIMGWGLTEDFKPSNYLRKSKARVMDPTVCGGNLWDVCTMTSPSATCSGDSGGPLVWLHPQTNRYTQISLVSRGHDDCKSTASLSTLIAYFYDWIQDIIKRTDPTVATCHKV</sequence>
<dbReference type="SMART" id="SM00020">
    <property type="entry name" value="Tryp_SPc"/>
    <property type="match status" value="1"/>
</dbReference>
<keyword evidence="2 5" id="KW-0645">Protease</keyword>
<dbReference type="PANTHER" id="PTHR24252:SF7">
    <property type="entry name" value="HYALIN"/>
    <property type="match status" value="1"/>
</dbReference>
<evidence type="ECO:0000256" key="1">
    <source>
        <dbReference type="ARBA" id="ARBA00023157"/>
    </source>
</evidence>
<evidence type="ECO:0000259" key="4">
    <source>
        <dbReference type="PROSITE" id="PS50240"/>
    </source>
</evidence>
<evidence type="ECO:0000256" key="2">
    <source>
        <dbReference type="RuleBase" id="RU363034"/>
    </source>
</evidence>
<dbReference type="Pfam" id="PF00089">
    <property type="entry name" value="Trypsin"/>
    <property type="match status" value="1"/>
</dbReference>
<name>A0AB38ZEF2_9HEMI</name>
<dbReference type="InterPro" id="IPR033116">
    <property type="entry name" value="TRYPSIN_SER"/>
</dbReference>
<dbReference type="FunFam" id="2.40.10.10:FF:000068">
    <property type="entry name" value="transmembrane protease serine 2"/>
    <property type="match status" value="1"/>
</dbReference>
<organism evidence="5">
    <name type="scientific">Ectomocoris sp</name>
    <dbReference type="NCBI Taxonomy" id="3104572"/>
    <lineage>
        <taxon>Eukaryota</taxon>
        <taxon>Metazoa</taxon>
        <taxon>Ecdysozoa</taxon>
        <taxon>Arthropoda</taxon>
        <taxon>Hexapoda</taxon>
        <taxon>Insecta</taxon>
        <taxon>Pterygota</taxon>
        <taxon>Neoptera</taxon>
        <taxon>Paraneoptera</taxon>
        <taxon>Hemiptera</taxon>
        <taxon>Heteroptera</taxon>
        <taxon>Panheteroptera</taxon>
        <taxon>Cimicomorpha</taxon>
        <taxon>Reduviidae</taxon>
        <taxon>Peiratinae</taxon>
        <taxon>Ectomocoris</taxon>
    </lineage>
</organism>
<accession>A0AB38ZEF2</accession>
<reference evidence="5" key="1">
    <citation type="submission" date="2024-03" db="EMBL/GenBank/DDBJ databases">
        <authorList>
            <person name="Jin J.A."/>
            <person name="King G.A."/>
            <person name="Walker A."/>
        </authorList>
    </citation>
    <scope>NUCLEOTIDE SEQUENCE</scope>
</reference>
<dbReference type="SUPFAM" id="SSF50494">
    <property type="entry name" value="Trypsin-like serine proteases"/>
    <property type="match status" value="1"/>
</dbReference>
<dbReference type="InterPro" id="IPR009003">
    <property type="entry name" value="Peptidase_S1_PA"/>
</dbReference>
<dbReference type="PROSITE" id="PS50240">
    <property type="entry name" value="TRYPSIN_DOM"/>
    <property type="match status" value="1"/>
</dbReference>
<dbReference type="GO" id="GO:0004252">
    <property type="term" value="F:serine-type endopeptidase activity"/>
    <property type="evidence" value="ECO:0007669"/>
    <property type="project" value="InterPro"/>
</dbReference>
<evidence type="ECO:0000313" key="5">
    <source>
        <dbReference type="EMBL" id="WXH71765.1"/>
    </source>
</evidence>
<keyword evidence="1" id="KW-1015">Disulfide bond</keyword>
<dbReference type="InterPro" id="IPR001254">
    <property type="entry name" value="Trypsin_dom"/>
</dbReference>